<evidence type="ECO:0000313" key="2">
    <source>
        <dbReference type="Proteomes" id="UP001141933"/>
    </source>
</evidence>
<comment type="caution">
    <text evidence="1">The sequence shown here is derived from an EMBL/GenBank/DDBJ whole genome shotgun (WGS) entry which is preliminary data.</text>
</comment>
<protein>
    <submittedName>
        <fullName evidence="1">Type II toxin-antitoxin system HicB family antitoxin</fullName>
    </submittedName>
</protein>
<dbReference type="EMBL" id="JAPZVM010000005">
    <property type="protein sequence ID" value="MCZ8372663.1"/>
    <property type="molecule type" value="Genomic_DNA"/>
</dbReference>
<accession>A0ABT4PI10</accession>
<keyword evidence="2" id="KW-1185">Reference proteome</keyword>
<organism evidence="1 2">
    <name type="scientific">Phocaeicola acetigenes</name>
    <dbReference type="NCBI Taxonomy" id="3016083"/>
    <lineage>
        <taxon>Bacteria</taxon>
        <taxon>Pseudomonadati</taxon>
        <taxon>Bacteroidota</taxon>
        <taxon>Bacteroidia</taxon>
        <taxon>Bacteroidales</taxon>
        <taxon>Bacteroidaceae</taxon>
        <taxon>Phocaeicola</taxon>
    </lineage>
</organism>
<evidence type="ECO:0000313" key="1">
    <source>
        <dbReference type="EMBL" id="MCZ8372663.1"/>
    </source>
</evidence>
<dbReference type="SUPFAM" id="SSF143100">
    <property type="entry name" value="TTHA1013/TTHA0281-like"/>
    <property type="match status" value="1"/>
</dbReference>
<gene>
    <name evidence="1" type="ORF">O6P32_08085</name>
</gene>
<dbReference type="RefSeq" id="WP_178265893.1">
    <property type="nucleotide sequence ID" value="NZ_JAPZVM010000005.1"/>
</dbReference>
<dbReference type="InterPro" id="IPR035069">
    <property type="entry name" value="TTHA1013/TTHA0281-like"/>
</dbReference>
<sequence>MEVVNGKYMVECTPSGDYYGYLMGYDQCCAYGETVEDVIERVESMAEDFFCEISAVYELEDIA</sequence>
<dbReference type="Proteomes" id="UP001141933">
    <property type="component" value="Unassembled WGS sequence"/>
</dbReference>
<name>A0ABT4PI10_9BACT</name>
<proteinExistence type="predicted"/>
<reference evidence="1" key="1">
    <citation type="submission" date="2022-12" db="EMBL/GenBank/DDBJ databases">
        <title>Phocaeicola acetigenes sp. nov., isolated feces from a healthy human.</title>
        <authorList>
            <person name="Do H."/>
            <person name="Ha Y.B."/>
            <person name="Kim J.-S."/>
            <person name="Suh M.K."/>
            <person name="Kim H.S."/>
            <person name="Lee J.-S."/>
        </authorList>
    </citation>
    <scope>NUCLEOTIDE SEQUENCE</scope>
    <source>
        <strain evidence="1">KGMB11183</strain>
    </source>
</reference>